<dbReference type="HOGENOM" id="CLU_3192431_0_0_1"/>
<organism evidence="1 2">
    <name type="scientific">Vitis vinifera</name>
    <name type="common">Grape</name>
    <dbReference type="NCBI Taxonomy" id="29760"/>
    <lineage>
        <taxon>Eukaryota</taxon>
        <taxon>Viridiplantae</taxon>
        <taxon>Streptophyta</taxon>
        <taxon>Embryophyta</taxon>
        <taxon>Tracheophyta</taxon>
        <taxon>Spermatophyta</taxon>
        <taxon>Magnoliopsida</taxon>
        <taxon>eudicotyledons</taxon>
        <taxon>Gunneridae</taxon>
        <taxon>Pentapetalae</taxon>
        <taxon>rosids</taxon>
        <taxon>Vitales</taxon>
        <taxon>Vitaceae</taxon>
        <taxon>Viteae</taxon>
        <taxon>Vitis</taxon>
    </lineage>
</organism>
<proteinExistence type="predicted"/>
<dbReference type="Proteomes" id="UP000009183">
    <property type="component" value="Unassembled WGS sequence, unordered"/>
</dbReference>
<dbReference type="AlphaFoldDB" id="F6HD06"/>
<gene>
    <name evidence="1" type="ORF">VIT_00s0173g00230</name>
</gene>
<accession>F6HD06</accession>
<name>F6HD06_VITVI</name>
<evidence type="ECO:0000313" key="1">
    <source>
        <dbReference type="EMBL" id="CCB50101.1"/>
    </source>
</evidence>
<evidence type="ECO:0000313" key="2">
    <source>
        <dbReference type="Proteomes" id="UP000009183"/>
    </source>
</evidence>
<keyword evidence="2" id="KW-1185">Reference proteome</keyword>
<sequence length="46" mass="5581">MEFSFFNSSLFPNFVYDITFPRVSLRHPLPLVFSWLLWVPSIWMQS</sequence>
<reference evidence="2" key="1">
    <citation type="journal article" date="2007" name="Nature">
        <title>The grapevine genome sequence suggests ancestral hexaploidization in major angiosperm phyla.</title>
        <authorList>
            <consortium name="The French-Italian Public Consortium for Grapevine Genome Characterization."/>
            <person name="Jaillon O."/>
            <person name="Aury J.-M."/>
            <person name="Noel B."/>
            <person name="Policriti A."/>
            <person name="Clepet C."/>
            <person name="Casagrande A."/>
            <person name="Choisne N."/>
            <person name="Aubourg S."/>
            <person name="Vitulo N."/>
            <person name="Jubin C."/>
            <person name="Vezzi A."/>
            <person name="Legeai F."/>
            <person name="Hugueney P."/>
            <person name="Dasilva C."/>
            <person name="Horner D."/>
            <person name="Mica E."/>
            <person name="Jublot D."/>
            <person name="Poulain J."/>
            <person name="Bruyere C."/>
            <person name="Billault A."/>
            <person name="Segurens B."/>
            <person name="Gouyvenoux M."/>
            <person name="Ugarte E."/>
            <person name="Cattonaro F."/>
            <person name="Anthouard V."/>
            <person name="Vico V."/>
            <person name="Del Fabbro C."/>
            <person name="Alaux M."/>
            <person name="Di Gaspero G."/>
            <person name="Dumas V."/>
            <person name="Felice N."/>
            <person name="Paillard S."/>
            <person name="Juman I."/>
            <person name="Moroldo M."/>
            <person name="Scalabrin S."/>
            <person name="Canaguier A."/>
            <person name="Le Clainche I."/>
            <person name="Malacrida G."/>
            <person name="Durand E."/>
            <person name="Pesole G."/>
            <person name="Laucou V."/>
            <person name="Chatelet P."/>
            <person name="Merdinoglu D."/>
            <person name="Delledonne M."/>
            <person name="Pezzotti M."/>
            <person name="Lecharny A."/>
            <person name="Scarpelli C."/>
            <person name="Artiguenave F."/>
            <person name="Pe M.E."/>
            <person name="Valle G."/>
            <person name="Morgante M."/>
            <person name="Caboche M."/>
            <person name="Adam-Blondon A.-F."/>
            <person name="Weissenbach J."/>
            <person name="Quetier F."/>
            <person name="Wincker P."/>
        </authorList>
    </citation>
    <scope>NUCLEOTIDE SEQUENCE [LARGE SCALE GENOMIC DNA]</scope>
    <source>
        <strain evidence="2">cv. Pinot noir / PN40024</strain>
    </source>
</reference>
<dbReference type="PaxDb" id="29760-VIT_00s0173g00230.t01"/>
<dbReference type="EMBL" id="FN595532">
    <property type="protein sequence ID" value="CCB50101.1"/>
    <property type="molecule type" value="Genomic_DNA"/>
</dbReference>
<protein>
    <submittedName>
        <fullName evidence="1">Uncharacterized protein</fullName>
    </submittedName>
</protein>
<dbReference type="InParanoid" id="F6HD06"/>